<sequence length="73" mass="8284">MFNVSEGIPQSFDLSQLVVLCRPQWDRHRIPLSEPSVTSSSSRVLEAAPGVVFERRGFCRHRSFTFCDLASEN</sequence>
<dbReference type="EMBL" id="VEVO01000023">
    <property type="protein sequence ID" value="KAF0022744.1"/>
    <property type="molecule type" value="Genomic_DNA"/>
</dbReference>
<proteinExistence type="predicted"/>
<dbReference type="Proteomes" id="UP000438429">
    <property type="component" value="Unassembled WGS sequence"/>
</dbReference>
<comment type="caution">
    <text evidence="1">The sequence shown here is derived from an EMBL/GenBank/DDBJ whole genome shotgun (WGS) entry which is preliminary data.</text>
</comment>
<dbReference type="AlphaFoldDB" id="A0A6A4RW88"/>
<reference evidence="1 2" key="1">
    <citation type="submission" date="2019-06" db="EMBL/GenBank/DDBJ databases">
        <title>Draft genomes of female and male turbot (Scophthalmus maximus).</title>
        <authorList>
            <person name="Xu H."/>
            <person name="Xu X.-W."/>
            <person name="Shao C."/>
            <person name="Chen S."/>
        </authorList>
    </citation>
    <scope>NUCLEOTIDE SEQUENCE [LARGE SCALE GENOMIC DNA]</scope>
    <source>
        <strain evidence="1">Ysfricsl-2016a</strain>
        <tissue evidence="1">Blood</tissue>
    </source>
</reference>
<evidence type="ECO:0000313" key="1">
    <source>
        <dbReference type="EMBL" id="KAF0022744.1"/>
    </source>
</evidence>
<accession>A0A6A4RW88</accession>
<gene>
    <name evidence="1" type="ORF">F2P81_024725</name>
</gene>
<evidence type="ECO:0000313" key="2">
    <source>
        <dbReference type="Proteomes" id="UP000438429"/>
    </source>
</evidence>
<name>A0A6A4RW88_SCOMX</name>
<organism evidence="1 2">
    <name type="scientific">Scophthalmus maximus</name>
    <name type="common">Turbot</name>
    <name type="synonym">Psetta maxima</name>
    <dbReference type="NCBI Taxonomy" id="52904"/>
    <lineage>
        <taxon>Eukaryota</taxon>
        <taxon>Metazoa</taxon>
        <taxon>Chordata</taxon>
        <taxon>Craniata</taxon>
        <taxon>Vertebrata</taxon>
        <taxon>Euteleostomi</taxon>
        <taxon>Actinopterygii</taxon>
        <taxon>Neopterygii</taxon>
        <taxon>Teleostei</taxon>
        <taxon>Neoteleostei</taxon>
        <taxon>Acanthomorphata</taxon>
        <taxon>Carangaria</taxon>
        <taxon>Pleuronectiformes</taxon>
        <taxon>Pleuronectoidei</taxon>
        <taxon>Scophthalmidae</taxon>
        <taxon>Scophthalmus</taxon>
    </lineage>
</organism>
<protein>
    <submittedName>
        <fullName evidence="1">Uncharacterized protein</fullName>
    </submittedName>
</protein>